<gene>
    <name evidence="3" type="ORF">GCM10010387_23580</name>
</gene>
<feature type="region of interest" description="Disordered" evidence="2">
    <location>
        <begin position="431"/>
        <end position="453"/>
    </location>
</feature>
<evidence type="ECO:0000313" key="4">
    <source>
        <dbReference type="Proteomes" id="UP000630936"/>
    </source>
</evidence>
<sequence>MNTWTAPARVEIDGESLTLRDVVRLARPTPHEPTARAVLHPAAATAARNSARLRERLTAERKPIYGVTTGFGDSVTQQISPERAARLQHHLIRYHLNGVGPNAPADVVRATLLIRANCLARGNSGIRPQVVERLLDHLDADILPLVPERGSLGASGDLVPLCYIAAALIGEGEAEVGKRVLAAPKALDDLVANTINIGELWARILSPADRALILINAPFAPAAYQFEKVLEYLQVMSLRPWVDNITGDYTRVLRLIRELKVNVFVGPPSRLLEMIQFAHRDDEPAPAFDTLLLMAEQTGPAFVRHLERLTGARAYVAAYGSSETGTTAVTCEHRGLHLQTQSYALEIADDTGARPVDGRPDRGELIVTTLDILARPLLRYRTGDLVEIAGVDCPCGVATPLLRTLGRSQDLITLEGSGIRQNDVESALWADGPADAGDLDAPRTPDAPRAPDAPPVLNAPLVLNYMLVIRDRTILCLVTTTGPADRHWTETTTARLAALFPGRELALRPVEKLPPLASLGQYLGWKLSRVLDLGDERNWDRLPAPIRGVVEETLAAYAPSTTDS</sequence>
<dbReference type="InterPro" id="IPR042099">
    <property type="entry name" value="ANL_N_sf"/>
</dbReference>
<evidence type="ECO:0000256" key="1">
    <source>
        <dbReference type="ARBA" id="ARBA00023239"/>
    </source>
</evidence>
<evidence type="ECO:0000256" key="2">
    <source>
        <dbReference type="SAM" id="MobiDB-lite"/>
    </source>
</evidence>
<protein>
    <submittedName>
        <fullName evidence="3">Uncharacterized protein</fullName>
    </submittedName>
</protein>
<dbReference type="InterPro" id="IPR008948">
    <property type="entry name" value="L-Aspartase-like"/>
</dbReference>
<dbReference type="SUPFAM" id="SSF56801">
    <property type="entry name" value="Acetyl-CoA synthetase-like"/>
    <property type="match status" value="1"/>
</dbReference>
<keyword evidence="1" id="KW-0456">Lyase</keyword>
<dbReference type="EMBL" id="BMWG01000005">
    <property type="protein sequence ID" value="GGZ29491.1"/>
    <property type="molecule type" value="Genomic_DNA"/>
</dbReference>
<proteinExistence type="predicted"/>
<dbReference type="SUPFAM" id="SSF48557">
    <property type="entry name" value="L-aspartase-like"/>
    <property type="match status" value="1"/>
</dbReference>
<organism evidence="3 4">
    <name type="scientific">Streptomyces inusitatus</name>
    <dbReference type="NCBI Taxonomy" id="68221"/>
    <lineage>
        <taxon>Bacteria</taxon>
        <taxon>Bacillati</taxon>
        <taxon>Actinomycetota</taxon>
        <taxon>Actinomycetes</taxon>
        <taxon>Kitasatosporales</taxon>
        <taxon>Streptomycetaceae</taxon>
        <taxon>Streptomyces</taxon>
    </lineage>
</organism>
<dbReference type="InterPro" id="IPR001106">
    <property type="entry name" value="Aromatic_Lyase"/>
</dbReference>
<dbReference type="PANTHER" id="PTHR10362">
    <property type="entry name" value="HISTIDINE AMMONIA-LYASE"/>
    <property type="match status" value="1"/>
</dbReference>
<reference evidence="3" key="1">
    <citation type="journal article" date="2014" name="Int. J. Syst. Evol. Microbiol.">
        <title>Complete genome sequence of Corynebacterium casei LMG S-19264T (=DSM 44701T), isolated from a smear-ripened cheese.</title>
        <authorList>
            <consortium name="US DOE Joint Genome Institute (JGI-PGF)"/>
            <person name="Walter F."/>
            <person name="Albersmeier A."/>
            <person name="Kalinowski J."/>
            <person name="Ruckert C."/>
        </authorList>
    </citation>
    <scope>NUCLEOTIDE SEQUENCE</scope>
    <source>
        <strain evidence="3">JCM 4988</strain>
    </source>
</reference>
<evidence type="ECO:0000313" key="3">
    <source>
        <dbReference type="EMBL" id="GGZ29491.1"/>
    </source>
</evidence>
<dbReference type="Proteomes" id="UP000630936">
    <property type="component" value="Unassembled WGS sequence"/>
</dbReference>
<dbReference type="Pfam" id="PF00221">
    <property type="entry name" value="Lyase_aromatic"/>
    <property type="match status" value="1"/>
</dbReference>
<dbReference type="AlphaFoldDB" id="A0A918Q320"/>
<keyword evidence="4" id="KW-1185">Reference proteome</keyword>
<accession>A0A918Q320</accession>
<dbReference type="RefSeq" id="WP_229869061.1">
    <property type="nucleotide sequence ID" value="NZ_BMWG01000005.1"/>
</dbReference>
<comment type="caution">
    <text evidence="3">The sequence shown here is derived from an EMBL/GenBank/DDBJ whole genome shotgun (WGS) entry which is preliminary data.</text>
</comment>
<dbReference type="Gene3D" id="1.10.275.10">
    <property type="entry name" value="Fumarase/aspartase (N-terminal domain)"/>
    <property type="match status" value="1"/>
</dbReference>
<dbReference type="Gene3D" id="3.40.50.12780">
    <property type="entry name" value="N-terminal domain of ligase-like"/>
    <property type="match status" value="1"/>
</dbReference>
<reference evidence="3" key="2">
    <citation type="submission" date="2020-09" db="EMBL/GenBank/DDBJ databases">
        <authorList>
            <person name="Sun Q."/>
            <person name="Ohkuma M."/>
        </authorList>
    </citation>
    <scope>NUCLEOTIDE SEQUENCE</scope>
    <source>
        <strain evidence="3">JCM 4988</strain>
    </source>
</reference>
<name>A0A918Q320_9ACTN</name>
<dbReference type="GO" id="GO:0016841">
    <property type="term" value="F:ammonia-lyase activity"/>
    <property type="evidence" value="ECO:0007669"/>
    <property type="project" value="UniProtKB-ARBA"/>
</dbReference>
<dbReference type="InterPro" id="IPR024083">
    <property type="entry name" value="Fumarase/histidase_N"/>
</dbReference>